<dbReference type="CDD" id="cd08579">
    <property type="entry name" value="GDPD_memb_like"/>
    <property type="match status" value="1"/>
</dbReference>
<feature type="transmembrane region" description="Helical" evidence="1">
    <location>
        <begin position="20"/>
        <end position="42"/>
    </location>
</feature>
<name>A0A1I0CC98_9FIRM</name>
<dbReference type="PANTHER" id="PTHR46211:SF8">
    <property type="entry name" value="PHOSPHODIESTERASE"/>
    <property type="match status" value="1"/>
</dbReference>
<feature type="domain" description="GP-PDE" evidence="2">
    <location>
        <begin position="355"/>
        <end position="585"/>
    </location>
</feature>
<dbReference type="InterPro" id="IPR030395">
    <property type="entry name" value="GP_PDE_dom"/>
</dbReference>
<dbReference type="GO" id="GO:0006629">
    <property type="term" value="P:lipid metabolic process"/>
    <property type="evidence" value="ECO:0007669"/>
    <property type="project" value="InterPro"/>
</dbReference>
<dbReference type="RefSeq" id="WP_090441873.1">
    <property type="nucleotide sequence ID" value="NZ_FOHU01000005.1"/>
</dbReference>
<dbReference type="InterPro" id="IPR017946">
    <property type="entry name" value="PLC-like_Pdiesterase_TIM-brl"/>
</dbReference>
<dbReference type="GO" id="GO:0008081">
    <property type="term" value="F:phosphoric diester hydrolase activity"/>
    <property type="evidence" value="ECO:0007669"/>
    <property type="project" value="InterPro"/>
</dbReference>
<accession>A0A1I0CC98</accession>
<keyword evidence="1" id="KW-0472">Membrane</keyword>
<evidence type="ECO:0000313" key="3">
    <source>
        <dbReference type="EMBL" id="SET16898.1"/>
    </source>
</evidence>
<dbReference type="Pfam" id="PF10110">
    <property type="entry name" value="GPDPase_memb"/>
    <property type="match status" value="1"/>
</dbReference>
<feature type="transmembrane region" description="Helical" evidence="1">
    <location>
        <begin position="220"/>
        <end position="245"/>
    </location>
</feature>
<evidence type="ECO:0000256" key="1">
    <source>
        <dbReference type="SAM" id="Phobius"/>
    </source>
</evidence>
<dbReference type="STRING" id="426128.SAMN05660297_01578"/>
<dbReference type="Proteomes" id="UP000199568">
    <property type="component" value="Unassembled WGS sequence"/>
</dbReference>
<reference evidence="3 4" key="1">
    <citation type="submission" date="2016-10" db="EMBL/GenBank/DDBJ databases">
        <authorList>
            <person name="de Groot N.N."/>
        </authorList>
    </citation>
    <scope>NUCLEOTIDE SEQUENCE [LARGE SCALE GENOMIC DNA]</scope>
    <source>
        <strain evidence="3 4">DSM 18979</strain>
    </source>
</reference>
<dbReference type="OrthoDB" id="384721at2"/>
<gene>
    <name evidence="3" type="ORF">SAMN05660297_01578</name>
</gene>
<keyword evidence="4" id="KW-1185">Reference proteome</keyword>
<protein>
    <submittedName>
        <fullName evidence="3">Glycerophosphoryl diester phosphodiesterase</fullName>
    </submittedName>
</protein>
<feature type="transmembrane region" description="Helical" evidence="1">
    <location>
        <begin position="324"/>
        <end position="344"/>
    </location>
</feature>
<dbReference type="PROSITE" id="PS51704">
    <property type="entry name" value="GP_PDE"/>
    <property type="match status" value="1"/>
</dbReference>
<organism evidence="3 4">
    <name type="scientific">Natronincola peptidivorans</name>
    <dbReference type="NCBI Taxonomy" id="426128"/>
    <lineage>
        <taxon>Bacteria</taxon>
        <taxon>Bacillati</taxon>
        <taxon>Bacillota</taxon>
        <taxon>Clostridia</taxon>
        <taxon>Peptostreptococcales</taxon>
        <taxon>Natronincolaceae</taxon>
        <taxon>Natronincola</taxon>
    </lineage>
</organism>
<dbReference type="EMBL" id="FOHU01000005">
    <property type="protein sequence ID" value="SET16898.1"/>
    <property type="molecule type" value="Genomic_DNA"/>
</dbReference>
<feature type="transmembrane region" description="Helical" evidence="1">
    <location>
        <begin position="160"/>
        <end position="182"/>
    </location>
</feature>
<evidence type="ECO:0000259" key="2">
    <source>
        <dbReference type="PROSITE" id="PS51704"/>
    </source>
</evidence>
<dbReference type="PANTHER" id="PTHR46211">
    <property type="entry name" value="GLYCEROPHOSPHORYL DIESTER PHOSPHODIESTERASE"/>
    <property type="match status" value="1"/>
</dbReference>
<dbReference type="AlphaFoldDB" id="A0A1I0CC98"/>
<dbReference type="SUPFAM" id="SSF51695">
    <property type="entry name" value="PLC-like phosphodiesterases"/>
    <property type="match status" value="1"/>
</dbReference>
<feature type="transmembrane region" description="Helical" evidence="1">
    <location>
        <begin position="119"/>
        <end position="140"/>
    </location>
</feature>
<dbReference type="Pfam" id="PF03009">
    <property type="entry name" value="GDPD"/>
    <property type="match status" value="1"/>
</dbReference>
<keyword evidence="1" id="KW-1133">Transmembrane helix</keyword>
<keyword evidence="1" id="KW-0812">Transmembrane</keyword>
<feature type="transmembrane region" description="Helical" evidence="1">
    <location>
        <begin position="62"/>
        <end position="93"/>
    </location>
</feature>
<sequence>MFNLLINSLRDFRRTYKKYLVFEFIYMLMTGFIFVPIIAYVFNRVLVAMGSGPLLNSDIFKIALSTSGIIGLIIISILSVIVIFIEFGVLIVISQKNYFSKNISISEAFITMIMKTPKIFGFGILHLMFFQLFLIPFIDLPISSSLIENINVPIFIRQEIYSSYILTGLYIAVFLSVIYLFLRWIFTLHYIIIEGKSTLDAIGCSLVITKHNRIRILLKLLLFNIFFFAIGLTILSAINLIPSFIDIDRGAYFIENYFITFSSFLTYIFVLLLTPINIIFLTRLFYQFNRKQGVPLQDNLATYKSGLLLKLEKKIASLLHRRKILVFLILGSNLLATFFLSYSVNENIIYIGRNVLIAAHRGDPINAPENSLSSVRKALDQEVDFVEIDVQRTKDGVIVLNHDIDLRRVAGVPYNVADVTYEEISTLDIGYRFSEEFHGERIATLEEVLRAVKDKARLIIDLKPYGYEPALAKKVVELVEFYDMVEDCYIQSFDNSLLEIVRNLNPDIKIGQIMYFAAGDLSTLDVDFYAVEQRMLSNKFIKSARRKDREVWVWTVNNEEDIKEVLRYDIDGIITDYPGRVQEIIGFHL</sequence>
<dbReference type="InterPro" id="IPR018476">
    <property type="entry name" value="GlyceroP-diester-Pdiesterase_M"/>
</dbReference>
<evidence type="ECO:0000313" key="4">
    <source>
        <dbReference type="Proteomes" id="UP000199568"/>
    </source>
</evidence>
<dbReference type="Gene3D" id="3.20.20.190">
    <property type="entry name" value="Phosphatidylinositol (PI) phosphodiesterase"/>
    <property type="match status" value="1"/>
</dbReference>
<proteinExistence type="predicted"/>
<feature type="transmembrane region" description="Helical" evidence="1">
    <location>
        <begin position="257"/>
        <end position="281"/>
    </location>
</feature>